<protein>
    <recommendedName>
        <fullName evidence="3">Fibronectin type-III domain-containing protein</fullName>
    </recommendedName>
</protein>
<evidence type="ECO:0000313" key="5">
    <source>
        <dbReference type="Proteomes" id="UP000277928"/>
    </source>
</evidence>
<reference evidence="4 5" key="1">
    <citation type="submission" date="2018-08" db="EMBL/GenBank/DDBJ databases">
        <authorList>
            <person name="Laetsch R D."/>
            <person name="Stevens L."/>
            <person name="Kumar S."/>
            <person name="Blaxter L. M."/>
        </authorList>
    </citation>
    <scope>NUCLEOTIDE SEQUENCE [LARGE SCALE GENOMIC DNA]</scope>
</reference>
<dbReference type="PANTHER" id="PTHR46708:SF2">
    <property type="entry name" value="FIBRONECTIN TYPE-III DOMAIN-CONTAINING PROTEIN"/>
    <property type="match status" value="1"/>
</dbReference>
<dbReference type="SMART" id="SM00060">
    <property type="entry name" value="FN3"/>
    <property type="match status" value="4"/>
</dbReference>
<dbReference type="InterPro" id="IPR013783">
    <property type="entry name" value="Ig-like_fold"/>
</dbReference>
<feature type="domain" description="Fibronectin type-III" evidence="3">
    <location>
        <begin position="437"/>
        <end position="535"/>
    </location>
</feature>
<feature type="domain" description="Fibronectin type-III" evidence="3">
    <location>
        <begin position="158"/>
        <end position="272"/>
    </location>
</feature>
<keyword evidence="2" id="KW-0732">Signal</keyword>
<feature type="signal peptide" evidence="2">
    <location>
        <begin position="1"/>
        <end position="29"/>
    </location>
</feature>
<dbReference type="InterPro" id="IPR050991">
    <property type="entry name" value="ECM_Regulatory_Proteins"/>
</dbReference>
<dbReference type="OMA" id="IMYAESN"/>
<dbReference type="OrthoDB" id="261433at2759"/>
<dbReference type="Gene3D" id="2.60.40.10">
    <property type="entry name" value="Immunoglobulins"/>
    <property type="match status" value="4"/>
</dbReference>
<evidence type="ECO:0000259" key="3">
    <source>
        <dbReference type="PROSITE" id="PS50853"/>
    </source>
</evidence>
<dbReference type="InterPro" id="IPR036116">
    <property type="entry name" value="FN3_sf"/>
</dbReference>
<evidence type="ECO:0000256" key="2">
    <source>
        <dbReference type="SAM" id="SignalP"/>
    </source>
</evidence>
<dbReference type="PANTHER" id="PTHR46708">
    <property type="entry name" value="TENASCIN"/>
    <property type="match status" value="1"/>
</dbReference>
<dbReference type="Proteomes" id="UP000277928">
    <property type="component" value="Unassembled WGS sequence"/>
</dbReference>
<feature type="chain" id="PRO_5017995913" description="Fibronectin type-III domain-containing protein" evidence="2">
    <location>
        <begin position="30"/>
        <end position="546"/>
    </location>
</feature>
<evidence type="ECO:0000313" key="4">
    <source>
        <dbReference type="EMBL" id="VDK86548.1"/>
    </source>
</evidence>
<dbReference type="EMBL" id="UYRX01000831">
    <property type="protein sequence ID" value="VDK86548.1"/>
    <property type="molecule type" value="Genomic_DNA"/>
</dbReference>
<dbReference type="AlphaFoldDB" id="A0A3P6V316"/>
<proteinExistence type="predicted"/>
<feature type="domain" description="Fibronectin type-III" evidence="3">
    <location>
        <begin position="321"/>
        <end position="429"/>
    </location>
</feature>
<dbReference type="PROSITE" id="PS50853">
    <property type="entry name" value="FN3"/>
    <property type="match status" value="4"/>
</dbReference>
<name>A0A3P6V316_LITSI</name>
<organism evidence="4 5">
    <name type="scientific">Litomosoides sigmodontis</name>
    <name type="common">Filarial nematode worm</name>
    <dbReference type="NCBI Taxonomy" id="42156"/>
    <lineage>
        <taxon>Eukaryota</taxon>
        <taxon>Metazoa</taxon>
        <taxon>Ecdysozoa</taxon>
        <taxon>Nematoda</taxon>
        <taxon>Chromadorea</taxon>
        <taxon>Rhabditida</taxon>
        <taxon>Spirurina</taxon>
        <taxon>Spiruromorpha</taxon>
        <taxon>Filarioidea</taxon>
        <taxon>Onchocercidae</taxon>
        <taxon>Litomosoides</taxon>
    </lineage>
</organism>
<gene>
    <name evidence="4" type="ORF">NLS_LOCUS7681</name>
</gene>
<keyword evidence="1" id="KW-0677">Repeat</keyword>
<dbReference type="Pfam" id="PF00041">
    <property type="entry name" value="fn3"/>
    <property type="match status" value="1"/>
</dbReference>
<dbReference type="CDD" id="cd00063">
    <property type="entry name" value="FN3"/>
    <property type="match status" value="3"/>
</dbReference>
<sequence length="546" mass="62861">MLLLHDFRSLFHILSLLLISYHGTRRSQAATIDRTLVPSRVQNFRARYDHPTDAIYTQWSYPEEILNKVKPEFVVRYRITSRPVGLSEFDWKYSHVGTKVEARLDLDEIRNGDELQAQVRAESRDGTVVEDWSQSLLISITKHVVIDGVPATDDDLLPPVDFQAHILNTSVVRLEWTSPFRALSSGQCLILFDIVPKNYYYIVNVKQLTSADRTPLLRQQVKIQANSFTLGNLKPGQRYELTIRTASSPEQDEYFEVGNLIISSHFKESNQGAVNLTWEVPEKMRNLIQEYLLKIRTHLTNNLITESGQFRFRTPAVVKNPIRKVDVIYAHEIDGVLLQWTLENFLSTNLIDGYNVYVSDNPDAPHAEWSYYSVSGSDLPNNAFTSGANSLILHDLRPGHTYYVRINVRKKDGEVLRAPSIYRFKTLERAEFLELSERNTLSYKLLSPDRVQITWAYPSSILPLVTGSLIMYAESNSLPTKQWRRITLVNPLQNSVVLEHLKPNSHYFVRILPQINNTFYDNSIIDTFEVRTGPESMYLSSFQFSI</sequence>
<evidence type="ECO:0000256" key="1">
    <source>
        <dbReference type="ARBA" id="ARBA00022737"/>
    </source>
</evidence>
<keyword evidence="5" id="KW-1185">Reference proteome</keyword>
<feature type="domain" description="Fibronectin type-III" evidence="3">
    <location>
        <begin position="37"/>
        <end position="144"/>
    </location>
</feature>
<dbReference type="SUPFAM" id="SSF49265">
    <property type="entry name" value="Fibronectin type III"/>
    <property type="match status" value="3"/>
</dbReference>
<accession>A0A3P6V316</accession>
<dbReference type="InterPro" id="IPR003961">
    <property type="entry name" value="FN3_dom"/>
</dbReference>